<dbReference type="InterPro" id="IPR036180">
    <property type="entry name" value="Gelsolin-like_dom_sf"/>
</dbReference>
<dbReference type="CDD" id="cd11288">
    <property type="entry name" value="gelsolin_S5_like"/>
    <property type="match status" value="1"/>
</dbReference>
<dbReference type="GO" id="GO:0015629">
    <property type="term" value="C:actin cytoskeleton"/>
    <property type="evidence" value="ECO:0007669"/>
    <property type="project" value="TreeGrafter"/>
</dbReference>
<dbReference type="Pfam" id="PF00560">
    <property type="entry name" value="LRR_1"/>
    <property type="match status" value="1"/>
</dbReference>
<dbReference type="SMART" id="SM00369">
    <property type="entry name" value="LRR_TYP"/>
    <property type="match status" value="9"/>
</dbReference>
<reference evidence="8" key="2">
    <citation type="submission" date="2025-08" db="UniProtKB">
        <authorList>
            <consortium name="Ensembl"/>
        </authorList>
    </citation>
    <scope>IDENTIFICATION</scope>
</reference>
<dbReference type="FunFam" id="3.40.20.10:FF:000034">
    <property type="entry name" value="protein flightless-1 homolog isoform X1"/>
    <property type="match status" value="1"/>
</dbReference>
<dbReference type="GO" id="GO:0051015">
    <property type="term" value="F:actin filament binding"/>
    <property type="evidence" value="ECO:0007669"/>
    <property type="project" value="InterPro"/>
</dbReference>
<dbReference type="CDD" id="cd11291">
    <property type="entry name" value="gelsolin_S6_like"/>
    <property type="match status" value="1"/>
</dbReference>
<reference evidence="8" key="3">
    <citation type="submission" date="2025-09" db="UniProtKB">
        <authorList>
            <consortium name="Ensembl"/>
        </authorList>
    </citation>
    <scope>IDENTIFICATION</scope>
</reference>
<keyword evidence="9" id="KW-1185">Reference proteome</keyword>
<keyword evidence="1" id="KW-0433">Leucine-rich repeat</keyword>
<dbReference type="FunFam" id="3.40.20.10:FF:000031">
    <property type="entry name" value="protein flightless-1 homolog isoform X1"/>
    <property type="match status" value="1"/>
</dbReference>
<dbReference type="Pfam" id="PF13855">
    <property type="entry name" value="LRR_8"/>
    <property type="match status" value="1"/>
</dbReference>
<gene>
    <name evidence="8" type="primary">FLII</name>
    <name evidence="8" type="synonym">flii</name>
</gene>
<dbReference type="InterPro" id="IPR003591">
    <property type="entry name" value="Leu-rich_rpt_typical-subtyp"/>
</dbReference>
<dbReference type="InterPro" id="IPR029006">
    <property type="entry name" value="ADF-H/Gelsolin-like_dom_sf"/>
</dbReference>
<evidence type="ECO:0000256" key="3">
    <source>
        <dbReference type="ARBA" id="ARBA00023203"/>
    </source>
</evidence>
<dbReference type="GO" id="GO:0051016">
    <property type="term" value="P:barbed-end actin filament capping"/>
    <property type="evidence" value="ECO:0007669"/>
    <property type="project" value="TreeGrafter"/>
</dbReference>
<dbReference type="CDD" id="cd11280">
    <property type="entry name" value="gelsolin_like"/>
    <property type="match status" value="2"/>
</dbReference>
<evidence type="ECO:0000259" key="7">
    <source>
        <dbReference type="Pfam" id="PF23598"/>
    </source>
</evidence>
<dbReference type="FunFam" id="3.80.10.10:FF:000054">
    <property type="entry name" value="FLII, actin remodeling protein"/>
    <property type="match status" value="1"/>
</dbReference>
<evidence type="ECO:0000256" key="1">
    <source>
        <dbReference type="ARBA" id="ARBA00022614"/>
    </source>
</evidence>
<dbReference type="InterPro" id="IPR007123">
    <property type="entry name" value="Gelsolin-like_dom"/>
</dbReference>
<dbReference type="SUPFAM" id="SSF52058">
    <property type="entry name" value="L domain-like"/>
    <property type="match status" value="2"/>
</dbReference>
<dbReference type="InterPro" id="IPR055414">
    <property type="entry name" value="LRR_R13L4/SHOC2-like"/>
</dbReference>
<feature type="domain" description="Gelsolin-like" evidence="6">
    <location>
        <begin position="1144"/>
        <end position="1202"/>
    </location>
</feature>
<dbReference type="PANTHER" id="PTHR11977">
    <property type="entry name" value="VILLIN"/>
    <property type="match status" value="1"/>
</dbReference>
<name>A0A667YR76_9TELE</name>
<feature type="domain" description="Gelsolin-like" evidence="6">
    <location>
        <begin position="753"/>
        <end position="806"/>
    </location>
</feature>
<accession>A0A667YR76</accession>
<organism evidence="8 9">
    <name type="scientific">Myripristis murdjan</name>
    <name type="common">pinecone soldierfish</name>
    <dbReference type="NCBI Taxonomy" id="586833"/>
    <lineage>
        <taxon>Eukaryota</taxon>
        <taxon>Metazoa</taxon>
        <taxon>Chordata</taxon>
        <taxon>Craniata</taxon>
        <taxon>Vertebrata</taxon>
        <taxon>Euteleostomi</taxon>
        <taxon>Actinopterygii</taxon>
        <taxon>Neopterygii</taxon>
        <taxon>Teleostei</taxon>
        <taxon>Neoteleostei</taxon>
        <taxon>Acanthomorphata</taxon>
        <taxon>Holocentriformes</taxon>
        <taxon>Holocentridae</taxon>
        <taxon>Myripristis</taxon>
    </lineage>
</organism>
<dbReference type="GO" id="GO:0030239">
    <property type="term" value="P:myofibril assembly"/>
    <property type="evidence" value="ECO:0007669"/>
    <property type="project" value="TreeGrafter"/>
</dbReference>
<dbReference type="SMART" id="SM00365">
    <property type="entry name" value="LRR_SD22"/>
    <property type="match status" value="4"/>
</dbReference>
<dbReference type="SUPFAM" id="SSF82754">
    <property type="entry name" value="C-terminal, gelsolin-like domain of Sec23/24"/>
    <property type="match status" value="1"/>
</dbReference>
<dbReference type="Pfam" id="PF00626">
    <property type="entry name" value="Gelsolin"/>
    <property type="match status" value="4"/>
</dbReference>
<dbReference type="InterPro" id="IPR001611">
    <property type="entry name" value="Leu-rich_rpt"/>
</dbReference>
<feature type="domain" description="Gelsolin-like" evidence="6">
    <location>
        <begin position="501"/>
        <end position="582"/>
    </location>
</feature>
<dbReference type="GO" id="GO:0005546">
    <property type="term" value="F:phosphatidylinositol-4,5-bisphosphate binding"/>
    <property type="evidence" value="ECO:0007669"/>
    <property type="project" value="TreeGrafter"/>
</dbReference>
<dbReference type="GO" id="GO:0005634">
    <property type="term" value="C:nucleus"/>
    <property type="evidence" value="ECO:0007669"/>
    <property type="project" value="TreeGrafter"/>
</dbReference>
<dbReference type="PANTHER" id="PTHR11977:SF51">
    <property type="entry name" value="PROTEIN FLIGHTLESS-1 HOMOLOG"/>
    <property type="match status" value="1"/>
</dbReference>
<evidence type="ECO:0000256" key="2">
    <source>
        <dbReference type="ARBA" id="ARBA00022737"/>
    </source>
</evidence>
<dbReference type="SUPFAM" id="SSF55753">
    <property type="entry name" value="Actin depolymerizing proteins"/>
    <property type="match status" value="5"/>
</dbReference>
<feature type="domain" description="Gelsolin-like" evidence="6">
    <location>
        <begin position="621"/>
        <end position="695"/>
    </location>
</feature>
<evidence type="ECO:0000313" key="8">
    <source>
        <dbReference type="Ensembl" id="ENSMMDP00005023606.1"/>
    </source>
</evidence>
<dbReference type="GO" id="GO:0005737">
    <property type="term" value="C:cytoplasm"/>
    <property type="evidence" value="ECO:0007669"/>
    <property type="project" value="TreeGrafter"/>
</dbReference>
<dbReference type="PROSITE" id="PS51450">
    <property type="entry name" value="LRR"/>
    <property type="match status" value="6"/>
</dbReference>
<evidence type="ECO:0000313" key="9">
    <source>
        <dbReference type="Proteomes" id="UP000472263"/>
    </source>
</evidence>
<dbReference type="FunFam" id="3.80.10.10:FF:000033">
    <property type="entry name" value="FLII, actin remodeling protein"/>
    <property type="match status" value="1"/>
</dbReference>
<dbReference type="FunFam" id="3.40.20.10:FF:000020">
    <property type="entry name" value="protein flightless-1 homolog isoform X1"/>
    <property type="match status" value="1"/>
</dbReference>
<protein>
    <recommendedName>
        <fullName evidence="4">Protein flightless-1 homolog</fullName>
    </recommendedName>
</protein>
<dbReference type="Proteomes" id="UP000472263">
    <property type="component" value="Chromosome 8"/>
</dbReference>
<dbReference type="Gene3D" id="3.80.10.10">
    <property type="entry name" value="Ribonuclease Inhibitor"/>
    <property type="match status" value="3"/>
</dbReference>
<dbReference type="InterPro" id="IPR007122">
    <property type="entry name" value="Villin/Gelsolin"/>
</dbReference>
<keyword evidence="3" id="KW-0009">Actin-binding</keyword>
<sequence length="1235" mass="140729">MAATGVLPFIRGVDLSGNDFKGGYFPEHVKSMSSLRWLKLNRTGLCYLPEELASLQKLEHLSVSHNSLTTLHGELSSLPNLRAVVARANNLKNSGVPDDIFQLDDLSVLDLSYNQLTEIPRDLENSRNMLVLNLSHNGIDSIPNQLFINLTDLLYLDLSDNKLDSLPPQMRRLVHLQTLILNNNPLMHAQLRQLPAMVALQTLHLRNTQRTQSNMPTSLEGLTHLADVDLSCNDLTRVPECLYSLGSLKRLNLSSNQISELSLCIDQWTQLETLNLSRNQLTSLPSAICKLSKLKKLYVNSNKLDFDGIPTGVGKLASLTEFMAANNNLELIPEGLFLDLVLTCLLCTHIQTASLHYTSLQILDLRENPNLVMPPKPVDRTAEWYNIDFSLQNQLRLAGASPATVAAAGGGAPRDPLARKMRLRRRKDSAQDDQAKQVLKGMSDVAQEKKHLEENGDLKYGDLKTRRWDKSLEKPHLDYSEFFMEDVGQVPGVTVWQIENFVPMQVEEAFHGKFYEADCYIILKTYLDDNGALNWHIYYWIGQDATLDKKAGSAIHAVNLRNFLGAECRTIREEMGDESEEFTAVFDNEISYIEGGTASGFYTVEDTNYSVRLYRVYGKKNIRLESVPLKASSLDPRFVFLLDTGLEIFVWRGASATLSGTTKARLFAEKINKNERKGKAEITTLVQSQEPPGFWEALGGQPEEIKKHVPDDFTPVRPKLYKVGLGLGYLELPQINYKLSVEHKDCKVKLDTMPELRLLQSLLDTKCVYILDCWSDVFIWIGRKSPRLVRAAALKLGQEICSMLHRPKHACVTRNLEGTECQVFKSKFKNWDDVLKVDYTRAAETVQQNDNLQGKVKKDAEQKGQMKADLTALFLPRQPPMPLTEAEQMMEEWNEDLDGMEGFVLEGKKFARLPEEEFGHFYTQDCYVFLCRYWVPVEYEGDEKKKGQGGGEGGEEEEEEDKQPEEDFQCVVYFWQGRQASNMGWLTFTFSLQKKFESLFPGKLEVVRMTQQQENLKFLSHFKRKFIIHKGKRKQKTDSAQPSLYHIRTNGSALCTRTIQIGTDSSNLNSEFCFILKVPFESTDNQGIVYTWVGRAADPDEAKLAEDIMNSMFDDTYSKQVRLPVHMGQYVYLYWKHFLCYFSVSEKCSDFCQDDLADDDIMLLDNGKEVYMWVGTQTSQVEIKLSLKACQVYIQHMRSKDAEHPRKLRLVRKGNEPHCFTRCFHAWGAFKTPPS</sequence>
<evidence type="ECO:0000256" key="5">
    <source>
        <dbReference type="SAM" id="MobiDB-lite"/>
    </source>
</evidence>
<evidence type="ECO:0000259" key="6">
    <source>
        <dbReference type="Pfam" id="PF00626"/>
    </source>
</evidence>
<dbReference type="SMART" id="SM00364">
    <property type="entry name" value="LRR_BAC"/>
    <property type="match status" value="5"/>
</dbReference>
<dbReference type="SMART" id="SM00262">
    <property type="entry name" value="GEL"/>
    <property type="match status" value="6"/>
</dbReference>
<dbReference type="Gene3D" id="3.40.20.10">
    <property type="entry name" value="Severin"/>
    <property type="match status" value="6"/>
</dbReference>
<dbReference type="GO" id="GO:0051014">
    <property type="term" value="P:actin filament severing"/>
    <property type="evidence" value="ECO:0007669"/>
    <property type="project" value="TreeGrafter"/>
</dbReference>
<dbReference type="CDD" id="cd11290">
    <property type="entry name" value="gelsolin_S1_like"/>
    <property type="match status" value="1"/>
</dbReference>
<evidence type="ECO:0000256" key="4">
    <source>
        <dbReference type="ARBA" id="ARBA00071559"/>
    </source>
</evidence>
<feature type="region of interest" description="Disordered" evidence="5">
    <location>
        <begin position="943"/>
        <end position="965"/>
    </location>
</feature>
<reference evidence="8" key="1">
    <citation type="submission" date="2019-06" db="EMBL/GenBank/DDBJ databases">
        <authorList>
            <consortium name="Wellcome Sanger Institute Data Sharing"/>
        </authorList>
    </citation>
    <scope>NUCLEOTIDE SEQUENCE [LARGE SCALE GENOMIC DNA]</scope>
</reference>
<dbReference type="InterPro" id="IPR032675">
    <property type="entry name" value="LRR_dom_sf"/>
</dbReference>
<dbReference type="GO" id="GO:0008154">
    <property type="term" value="P:actin polymerization or depolymerization"/>
    <property type="evidence" value="ECO:0007669"/>
    <property type="project" value="TreeGrafter"/>
</dbReference>
<feature type="domain" description="Disease resistance R13L4/SHOC-2-like LRR" evidence="7">
    <location>
        <begin position="242"/>
        <end position="323"/>
    </location>
</feature>
<dbReference type="PRINTS" id="PR00597">
    <property type="entry name" value="GELSOLIN"/>
</dbReference>
<dbReference type="AlphaFoldDB" id="A0A667YR76"/>
<keyword evidence="2" id="KW-0677">Repeat</keyword>
<dbReference type="Ensembl" id="ENSMMDT00005024115.1">
    <property type="protein sequence ID" value="ENSMMDP00005023606.1"/>
    <property type="gene ID" value="ENSMMDG00005011375.1"/>
</dbReference>
<dbReference type="FunFam" id="3.40.20.10:FF:000021">
    <property type="entry name" value="protein flightless-1 homolog isoform X2"/>
    <property type="match status" value="1"/>
</dbReference>
<dbReference type="FunFam" id="3.80.10.10:FF:000050">
    <property type="entry name" value="FLII, actin remodeling protein"/>
    <property type="match status" value="1"/>
</dbReference>
<proteinExistence type="predicted"/>
<dbReference type="CDD" id="cd11292">
    <property type="entry name" value="gelsolin_S3_like"/>
    <property type="match status" value="1"/>
</dbReference>
<feature type="compositionally biased region" description="Acidic residues" evidence="5">
    <location>
        <begin position="953"/>
        <end position="965"/>
    </location>
</feature>
<dbReference type="Pfam" id="PF23598">
    <property type="entry name" value="LRR_14"/>
    <property type="match status" value="1"/>
</dbReference>
<dbReference type="GeneTree" id="ENSGT00940000156643"/>